<protein>
    <recommendedName>
        <fullName evidence="3">CxC1-like cysteine cluster associated with KDZ transposases domain-containing protein</fullName>
    </recommendedName>
</protein>
<dbReference type="VEuPathDB" id="FungiDB:PHYBLDRAFT_169347"/>
<dbReference type="GeneID" id="28996963"/>
<proteinExistence type="predicted"/>
<dbReference type="Proteomes" id="UP000077315">
    <property type="component" value="Unassembled WGS sequence"/>
</dbReference>
<evidence type="ECO:0000313" key="2">
    <source>
        <dbReference type="Proteomes" id="UP000077315"/>
    </source>
</evidence>
<dbReference type="InParanoid" id="A0A162U373"/>
<gene>
    <name evidence="1" type="ORF">PHYBLDRAFT_169347</name>
</gene>
<dbReference type="EMBL" id="KV440982">
    <property type="protein sequence ID" value="OAD73092.1"/>
    <property type="molecule type" value="Genomic_DNA"/>
</dbReference>
<reference evidence="2" key="1">
    <citation type="submission" date="2015-06" db="EMBL/GenBank/DDBJ databases">
        <title>Expansion of signal transduction pathways in fungi by whole-genome duplication.</title>
        <authorList>
            <consortium name="DOE Joint Genome Institute"/>
            <person name="Corrochano L.M."/>
            <person name="Kuo A."/>
            <person name="Marcet-Houben M."/>
            <person name="Polaino S."/>
            <person name="Salamov A."/>
            <person name="Villalobos J.M."/>
            <person name="Alvarez M.I."/>
            <person name="Avalos J."/>
            <person name="Benito E.P."/>
            <person name="Benoit I."/>
            <person name="Burger G."/>
            <person name="Camino L.P."/>
            <person name="Canovas D."/>
            <person name="Cerda-Olmedo E."/>
            <person name="Cheng J.-F."/>
            <person name="Dominguez A."/>
            <person name="Elias M."/>
            <person name="Eslava A.P."/>
            <person name="Glaser F."/>
            <person name="Grimwood J."/>
            <person name="Gutierrez G."/>
            <person name="Heitman J."/>
            <person name="Henrissat B."/>
            <person name="Iturriaga E.A."/>
            <person name="Lang B.F."/>
            <person name="Lavin J.L."/>
            <person name="Lee S."/>
            <person name="Li W."/>
            <person name="Lindquist E."/>
            <person name="Lopez-Garcia S."/>
            <person name="Luque E.M."/>
            <person name="Marcos A.T."/>
            <person name="Martin J."/>
            <person name="McCluskey K."/>
            <person name="Medina H.R."/>
            <person name="Miralles-Duran A."/>
            <person name="Miyazaki A."/>
            <person name="Munoz-Torres E."/>
            <person name="Oguiza J.A."/>
            <person name="Ohm R."/>
            <person name="Olmedo M."/>
            <person name="Orejas M."/>
            <person name="Ortiz-Castellanos L."/>
            <person name="Pisabarro A.G."/>
            <person name="Rodriguez-Romero J."/>
            <person name="Ruiz-Herrera J."/>
            <person name="Ruiz-Vazquez R."/>
            <person name="Sanz C."/>
            <person name="Schackwitz W."/>
            <person name="Schmutz J."/>
            <person name="Shahriari M."/>
            <person name="Shelest E."/>
            <person name="Silva-Franco F."/>
            <person name="Soanes D."/>
            <person name="Syed K."/>
            <person name="Tagua V.G."/>
            <person name="Talbot N.J."/>
            <person name="Thon M."/>
            <person name="De vries R.P."/>
            <person name="Wiebenga A."/>
            <person name="Yadav J.S."/>
            <person name="Braun E.L."/>
            <person name="Baker S."/>
            <person name="Garre V."/>
            <person name="Horwitz B."/>
            <person name="Torres-Martinez S."/>
            <person name="Idnurm A."/>
            <person name="Herrera-Estrella A."/>
            <person name="Gabaldon T."/>
            <person name="Grigoriev I.V."/>
        </authorList>
    </citation>
    <scope>NUCLEOTIDE SEQUENCE [LARGE SCALE GENOMIC DNA]</scope>
    <source>
        <strain evidence="2">NRRL 1555(-)</strain>
    </source>
</reference>
<accession>A0A162U373</accession>
<sequence>MYNPSKHTIKRRQRTAVPQFLLDYFSEDVPISGLNYIPTENPSVPEAEFSSPRLKYTYTCKKRARTMAVSPIETPSENIAASQTDLDVKIDFNTYEASQTQKRSLYNKCKDGCLDKKVIAPLSHFLCSCTTFSKKNIYMFFLHFSETFEIVFCGCKSIPEQLVEMGMLPASLNNVQYAIHFGLLEFMRDMRDVLTTSGQGLADLYNKINLGAERQISNAYCQNLLHVFIRLTIIVEAKVEKHLPGFWESNCCPACPDVDSNHWKNKKNTIALSNEKAIHNMFPSTQIHTLDCHCIKCHNSHQKSSYAAKRTETRRNKRARVEAAMRNMDVDTEVIPTSRSDSVEAMDGQANSPFLDAASMFDNDRDDNDFDDNVEDEVNEIEIEDFNSEDPFAAPDMPKNEVHQFIAIFTVLFASRHVVDKGAAVLIEFINNLLRIYDQDFQLPTSLAGLQKMTGFSAITKGIKKFVVCQDCHTVYQDIVSAPPRCVSSKLGARSACNCNLTKSISSGALVAKREYVYQSIKNTLSVFFRRPSFEAKILRGTIIDPMHNLFLGTSKRLMDRWIDEKTIGPEEFASMEKIAETMVQWSLDNFTPL</sequence>
<dbReference type="AlphaFoldDB" id="A0A162U373"/>
<name>A0A162U373_PHYB8</name>
<evidence type="ECO:0000313" key="1">
    <source>
        <dbReference type="EMBL" id="OAD73092.1"/>
    </source>
</evidence>
<evidence type="ECO:0008006" key="3">
    <source>
        <dbReference type="Google" id="ProtNLM"/>
    </source>
</evidence>
<organism evidence="1 2">
    <name type="scientific">Phycomyces blakesleeanus (strain ATCC 8743b / DSM 1359 / FGSC 10004 / NBRC 33097 / NRRL 1555)</name>
    <dbReference type="NCBI Taxonomy" id="763407"/>
    <lineage>
        <taxon>Eukaryota</taxon>
        <taxon>Fungi</taxon>
        <taxon>Fungi incertae sedis</taxon>
        <taxon>Mucoromycota</taxon>
        <taxon>Mucoromycotina</taxon>
        <taxon>Mucoromycetes</taxon>
        <taxon>Mucorales</taxon>
        <taxon>Phycomycetaceae</taxon>
        <taxon>Phycomyces</taxon>
    </lineage>
</organism>
<dbReference type="RefSeq" id="XP_018291132.1">
    <property type="nucleotide sequence ID" value="XM_018436057.1"/>
</dbReference>
<keyword evidence="2" id="KW-1185">Reference proteome</keyword>